<sequence>MRLLFGIFFIIFSLNLANAEEPTKEALLEELFQLTDSTEEAILARSGEGFRTQIEASFKARNVKLADEHLQAIEEIFISEFKKELPELMREIRTLSLETYTIEELQKALELLRTPEGRRFQKKQEMLIQKLVTISVKSGMRAGKRAQPAMAAYMKAHASPK</sequence>
<feature type="signal peptide" evidence="1">
    <location>
        <begin position="1"/>
        <end position="19"/>
    </location>
</feature>
<evidence type="ECO:0008006" key="4">
    <source>
        <dbReference type="Google" id="ProtNLM"/>
    </source>
</evidence>
<keyword evidence="3" id="KW-1185">Reference proteome</keyword>
<keyword evidence="1" id="KW-0732">Signal</keyword>
<dbReference type="EMBL" id="FPBD01000002">
    <property type="protein sequence ID" value="SFT68981.1"/>
    <property type="molecule type" value="Genomic_DNA"/>
</dbReference>
<accession>A0A1I7A245</accession>
<evidence type="ECO:0000256" key="1">
    <source>
        <dbReference type="SAM" id="SignalP"/>
    </source>
</evidence>
<protein>
    <recommendedName>
        <fullName evidence="4">LTXXQ motif family protein</fullName>
    </recommendedName>
</protein>
<dbReference type="Proteomes" id="UP000183371">
    <property type="component" value="Unassembled WGS sequence"/>
</dbReference>
<dbReference type="RefSeq" id="WP_128647446.1">
    <property type="nucleotide sequence ID" value="NZ_FPBD01000002.1"/>
</dbReference>
<feature type="chain" id="PRO_5010246095" description="LTXXQ motif family protein" evidence="1">
    <location>
        <begin position="20"/>
        <end position="161"/>
    </location>
</feature>
<proteinExistence type="predicted"/>
<reference evidence="3" key="1">
    <citation type="submission" date="2016-10" db="EMBL/GenBank/DDBJ databases">
        <authorList>
            <person name="Varghese N."/>
            <person name="Submissions S."/>
        </authorList>
    </citation>
    <scope>NUCLEOTIDE SEQUENCE [LARGE SCALE GENOMIC DNA]</scope>
    <source>
        <strain evidence="3">DSM 17465</strain>
    </source>
</reference>
<dbReference type="AlphaFoldDB" id="A0A1I7A245"/>
<evidence type="ECO:0000313" key="3">
    <source>
        <dbReference type="Proteomes" id="UP000183371"/>
    </source>
</evidence>
<organism evidence="2 3">
    <name type="scientific">Pseudovibrio denitrificans</name>
    <dbReference type="NCBI Taxonomy" id="258256"/>
    <lineage>
        <taxon>Bacteria</taxon>
        <taxon>Pseudomonadati</taxon>
        <taxon>Pseudomonadota</taxon>
        <taxon>Alphaproteobacteria</taxon>
        <taxon>Hyphomicrobiales</taxon>
        <taxon>Stappiaceae</taxon>
        <taxon>Pseudovibrio</taxon>
    </lineage>
</organism>
<gene>
    <name evidence="2" type="ORF">SAMN05444141_102813</name>
</gene>
<evidence type="ECO:0000313" key="2">
    <source>
        <dbReference type="EMBL" id="SFT68981.1"/>
    </source>
</evidence>
<name>A0A1I7A245_9HYPH</name>